<sequence length="122" mass="13072">MLAFAEKMANTITISERMVRHMAKTSAVYARIDTGLKDNAEGILSQLGISPSSAIQMLYSQIVLHNGMPFDLCLPVAKPVAIGGMSRAELNAELTKGIESLKSGKAYTVDEVDAVLAKEFGI</sequence>
<evidence type="ECO:0000313" key="3">
    <source>
        <dbReference type="EMBL" id="EEP28016.1"/>
    </source>
</evidence>
<dbReference type="Gene3D" id="1.10.1220.10">
    <property type="entry name" value="Met repressor-like"/>
    <property type="match status" value="1"/>
</dbReference>
<dbReference type="Pfam" id="PF04221">
    <property type="entry name" value="RelB"/>
    <property type="match status" value="1"/>
</dbReference>
<dbReference type="PANTHER" id="PTHR38781">
    <property type="entry name" value="ANTITOXIN DINJ-RELATED"/>
    <property type="match status" value="1"/>
</dbReference>
<protein>
    <submittedName>
        <fullName evidence="3">Addiction module antitoxin, RelB/DinJ family</fullName>
    </submittedName>
</protein>
<name>C4GC74_9FIRM</name>
<dbReference type="InterPro" id="IPR007337">
    <property type="entry name" value="RelB/DinJ"/>
</dbReference>
<reference evidence="3" key="1">
    <citation type="submission" date="2009-04" db="EMBL/GenBank/DDBJ databases">
        <authorList>
            <person name="Weinstock G."/>
            <person name="Sodergren E."/>
            <person name="Clifton S."/>
            <person name="Fulton L."/>
            <person name="Fulton B."/>
            <person name="Courtney L."/>
            <person name="Fronick C."/>
            <person name="Harrison M."/>
            <person name="Strong C."/>
            <person name="Farmer C."/>
            <person name="Delahaunty K."/>
            <person name="Markovic C."/>
            <person name="Hall O."/>
            <person name="Minx P."/>
            <person name="Tomlinson C."/>
            <person name="Mitreva M."/>
            <person name="Nelson J."/>
            <person name="Hou S."/>
            <person name="Wollam A."/>
            <person name="Pepin K.H."/>
            <person name="Johnson M."/>
            <person name="Bhonagiri V."/>
            <person name="Nash W.E."/>
            <person name="Warren W."/>
            <person name="Chinwalla A."/>
            <person name="Mardis E.R."/>
            <person name="Wilson R.K."/>
        </authorList>
    </citation>
    <scope>NUCLEOTIDE SEQUENCE [LARGE SCALE GENOMIC DNA]</scope>
    <source>
        <strain evidence="3">DSM 14600</strain>
    </source>
</reference>
<dbReference type="InterPro" id="IPR013321">
    <property type="entry name" value="Arc_rbn_hlx_hlx"/>
</dbReference>
<gene>
    <name evidence="3" type="ORF">GCWU000342_01561</name>
</gene>
<dbReference type="EMBL" id="ACIP02000003">
    <property type="protein sequence ID" value="EEP28016.1"/>
    <property type="molecule type" value="Genomic_DNA"/>
</dbReference>
<comment type="caution">
    <text evidence="3">The sequence shown here is derived from an EMBL/GenBank/DDBJ whole genome shotgun (WGS) entry which is preliminary data.</text>
</comment>
<dbReference type="Proteomes" id="UP000003494">
    <property type="component" value="Unassembled WGS sequence"/>
</dbReference>
<dbReference type="GO" id="GO:0006355">
    <property type="term" value="P:regulation of DNA-templated transcription"/>
    <property type="evidence" value="ECO:0007669"/>
    <property type="project" value="InterPro"/>
</dbReference>
<dbReference type="PANTHER" id="PTHR38781:SF1">
    <property type="entry name" value="ANTITOXIN DINJ-RELATED"/>
    <property type="match status" value="1"/>
</dbReference>
<comment type="similarity">
    <text evidence="1">Belongs to the RelB/DinJ antitoxin family.</text>
</comment>
<evidence type="ECO:0000313" key="4">
    <source>
        <dbReference type="Proteomes" id="UP000003494"/>
    </source>
</evidence>
<dbReference type="STRING" id="626523.GCWU000342_01561"/>
<dbReference type="GO" id="GO:0006351">
    <property type="term" value="P:DNA-templated transcription"/>
    <property type="evidence" value="ECO:0007669"/>
    <property type="project" value="TreeGrafter"/>
</dbReference>
<dbReference type="AlphaFoldDB" id="C4GC74"/>
<accession>C4GC74</accession>
<evidence type="ECO:0000256" key="2">
    <source>
        <dbReference type="ARBA" id="ARBA00022649"/>
    </source>
</evidence>
<keyword evidence="4" id="KW-1185">Reference proteome</keyword>
<keyword evidence="2" id="KW-1277">Toxin-antitoxin system</keyword>
<evidence type="ECO:0000256" key="1">
    <source>
        <dbReference type="ARBA" id="ARBA00010562"/>
    </source>
</evidence>
<dbReference type="NCBIfam" id="TIGR02384">
    <property type="entry name" value="RelB_DinJ"/>
    <property type="match status" value="1"/>
</dbReference>
<dbReference type="eggNOG" id="COG3077">
    <property type="taxonomic scope" value="Bacteria"/>
</dbReference>
<dbReference type="HOGENOM" id="CLU_154558_0_0_9"/>
<proteinExistence type="inferred from homology"/>
<organism evidence="3 4">
    <name type="scientific">Shuttleworthella satelles DSM 14600</name>
    <dbReference type="NCBI Taxonomy" id="626523"/>
    <lineage>
        <taxon>Bacteria</taxon>
        <taxon>Bacillati</taxon>
        <taxon>Bacillota</taxon>
        <taxon>Clostridia</taxon>
        <taxon>Lachnospirales</taxon>
        <taxon>Lachnospiraceae</taxon>
        <taxon>Shuttleworthella</taxon>
    </lineage>
</organism>